<dbReference type="InterPro" id="IPR052158">
    <property type="entry name" value="INH-QAR"/>
</dbReference>
<organism evidence="3 4">
    <name type="scientific">Anaerocolumna jejuensis DSM 15929</name>
    <dbReference type="NCBI Taxonomy" id="1121322"/>
    <lineage>
        <taxon>Bacteria</taxon>
        <taxon>Bacillati</taxon>
        <taxon>Bacillota</taxon>
        <taxon>Clostridia</taxon>
        <taxon>Lachnospirales</taxon>
        <taxon>Lachnospiraceae</taxon>
        <taxon>Anaerocolumna</taxon>
    </lineage>
</organism>
<evidence type="ECO:0000256" key="1">
    <source>
        <dbReference type="SAM" id="MobiDB-lite"/>
    </source>
</evidence>
<sequence>MDVNIILFPDFETLDVFGPVEMLGHLEEYHLNFLSIKGGLIKSRQNLEVMTKPIDTKNYSGILVLPGGQGTRTLVEDLGFIELIKQLAQASDYCLTVCTGSALLARTNLLNGRKATSNKKAFAWVESVNPQVKWVSAARWVVDGIYYTSSGVSAGMDMTLGFIADRFGTGKARAIADSTEYQWSEDKDKDPFSKNNENSNKTPVKSV</sequence>
<dbReference type="Pfam" id="PF01965">
    <property type="entry name" value="DJ-1_PfpI"/>
    <property type="match status" value="1"/>
</dbReference>
<proteinExistence type="predicted"/>
<feature type="compositionally biased region" description="Polar residues" evidence="1">
    <location>
        <begin position="193"/>
        <end position="207"/>
    </location>
</feature>
<accession>A0A1M6JFU8</accession>
<dbReference type="Gene3D" id="3.40.50.880">
    <property type="match status" value="1"/>
</dbReference>
<dbReference type="SUPFAM" id="SSF52317">
    <property type="entry name" value="Class I glutamine amidotransferase-like"/>
    <property type="match status" value="1"/>
</dbReference>
<feature type="region of interest" description="Disordered" evidence="1">
    <location>
        <begin position="180"/>
        <end position="207"/>
    </location>
</feature>
<evidence type="ECO:0000313" key="4">
    <source>
        <dbReference type="Proteomes" id="UP000184386"/>
    </source>
</evidence>
<protein>
    <submittedName>
        <fullName evidence="3">DJ-1/PfpI family protein</fullName>
    </submittedName>
</protein>
<dbReference type="CDD" id="cd03139">
    <property type="entry name" value="GATase1_PfpI_2"/>
    <property type="match status" value="1"/>
</dbReference>
<dbReference type="OrthoDB" id="6382410at2"/>
<keyword evidence="4" id="KW-1185">Reference proteome</keyword>
<dbReference type="EMBL" id="FRAC01000006">
    <property type="protein sequence ID" value="SHJ45589.1"/>
    <property type="molecule type" value="Genomic_DNA"/>
</dbReference>
<feature type="domain" description="DJ-1/PfpI" evidence="2">
    <location>
        <begin position="3"/>
        <end position="163"/>
    </location>
</feature>
<dbReference type="STRING" id="1121322.SAMN02745136_00067"/>
<gene>
    <name evidence="3" type="ORF">SAMN02745136_00067</name>
</gene>
<reference evidence="3 4" key="1">
    <citation type="submission" date="2016-11" db="EMBL/GenBank/DDBJ databases">
        <authorList>
            <person name="Jaros S."/>
            <person name="Januszkiewicz K."/>
            <person name="Wedrychowicz H."/>
        </authorList>
    </citation>
    <scope>NUCLEOTIDE SEQUENCE [LARGE SCALE GENOMIC DNA]</scope>
    <source>
        <strain evidence="3 4">DSM 15929</strain>
    </source>
</reference>
<dbReference type="InterPro" id="IPR002818">
    <property type="entry name" value="DJ-1/PfpI"/>
</dbReference>
<dbReference type="Proteomes" id="UP000184386">
    <property type="component" value="Unassembled WGS sequence"/>
</dbReference>
<dbReference type="AlphaFoldDB" id="A0A1M6JFU8"/>
<dbReference type="PANTHER" id="PTHR43130">
    <property type="entry name" value="ARAC-FAMILY TRANSCRIPTIONAL REGULATOR"/>
    <property type="match status" value="1"/>
</dbReference>
<dbReference type="InterPro" id="IPR029062">
    <property type="entry name" value="Class_I_gatase-like"/>
</dbReference>
<dbReference type="PANTHER" id="PTHR43130:SF15">
    <property type="entry name" value="THIJ_PFPI FAMILY PROTEIN (AFU_ORTHOLOGUE AFUA_5G14240)"/>
    <property type="match status" value="1"/>
</dbReference>
<dbReference type="RefSeq" id="WP_073271690.1">
    <property type="nucleotide sequence ID" value="NZ_FRAC01000006.1"/>
</dbReference>
<evidence type="ECO:0000259" key="2">
    <source>
        <dbReference type="Pfam" id="PF01965"/>
    </source>
</evidence>
<name>A0A1M6JFU8_9FIRM</name>
<evidence type="ECO:0000313" key="3">
    <source>
        <dbReference type="EMBL" id="SHJ45589.1"/>
    </source>
</evidence>